<dbReference type="EMBL" id="JAMDNP010000116">
    <property type="protein sequence ID" value="MCY9764759.1"/>
    <property type="molecule type" value="Genomic_DNA"/>
</dbReference>
<accession>A0ABT4H788</accession>
<name>A0ABT4H788_PAEAL</name>
<dbReference type="Proteomes" id="UP001527181">
    <property type="component" value="Unassembled WGS sequence"/>
</dbReference>
<sequence>MIAQCKGYLIQKLSAAGIKGKVFTSMKELKAHQSSHVGAVIPDSDILERSFGKKIYRDDNNDKHKRRKMFERHITFVVVIGEYQQDKADEIFENFLASLDPGIVINGNYTPIEVEEADWVAEQDSILKAAIAVQLKVKFVGGIYKDTDFARVGEYEVRNIERLKEDGNGSI</sequence>
<keyword evidence="2" id="KW-1185">Reference proteome</keyword>
<organism evidence="1 2">
    <name type="scientific">Paenibacillus alvei</name>
    <name type="common">Bacillus alvei</name>
    <dbReference type="NCBI Taxonomy" id="44250"/>
    <lineage>
        <taxon>Bacteria</taxon>
        <taxon>Bacillati</taxon>
        <taxon>Bacillota</taxon>
        <taxon>Bacilli</taxon>
        <taxon>Bacillales</taxon>
        <taxon>Paenibacillaceae</taxon>
        <taxon>Paenibacillus</taxon>
    </lineage>
</organism>
<comment type="caution">
    <text evidence="1">The sequence shown here is derived from an EMBL/GenBank/DDBJ whole genome shotgun (WGS) entry which is preliminary data.</text>
</comment>
<protein>
    <submittedName>
        <fullName evidence="1">SON protein</fullName>
    </submittedName>
</protein>
<dbReference type="RefSeq" id="WP_268598256.1">
    <property type="nucleotide sequence ID" value="NZ_JAMDNL010000055.1"/>
</dbReference>
<gene>
    <name evidence="1" type="ORF">M5X12_30155</name>
</gene>
<proteinExistence type="predicted"/>
<reference evidence="1 2" key="1">
    <citation type="submission" date="2022-05" db="EMBL/GenBank/DDBJ databases">
        <title>Genome Sequencing of Bee-Associated Microbes.</title>
        <authorList>
            <person name="Dunlap C."/>
        </authorList>
    </citation>
    <scope>NUCLEOTIDE SEQUENCE [LARGE SCALE GENOMIC DNA]</scope>
    <source>
        <strain evidence="1 2">NRRL B-04010</strain>
    </source>
</reference>
<evidence type="ECO:0000313" key="2">
    <source>
        <dbReference type="Proteomes" id="UP001527181"/>
    </source>
</evidence>
<evidence type="ECO:0000313" key="1">
    <source>
        <dbReference type="EMBL" id="MCY9764759.1"/>
    </source>
</evidence>